<accession>A0A518J1L0</accession>
<name>A0A518J1L0_9BACT</name>
<dbReference type="SMART" id="SM00220">
    <property type="entry name" value="S_TKc"/>
    <property type="match status" value="1"/>
</dbReference>
<evidence type="ECO:0000259" key="6">
    <source>
        <dbReference type="PROSITE" id="PS50011"/>
    </source>
</evidence>
<dbReference type="EC" id="2.7.11.1" evidence="7"/>
<dbReference type="CDD" id="cd14014">
    <property type="entry name" value="STKc_PknB_like"/>
    <property type="match status" value="1"/>
</dbReference>
<dbReference type="PANTHER" id="PTHR43289:SF6">
    <property type="entry name" value="SERINE_THREONINE-PROTEIN KINASE NEKL-3"/>
    <property type="match status" value="1"/>
</dbReference>
<dbReference type="GO" id="GO:0005524">
    <property type="term" value="F:ATP binding"/>
    <property type="evidence" value="ECO:0007669"/>
    <property type="project" value="UniProtKB-KW"/>
</dbReference>
<protein>
    <submittedName>
        <fullName evidence="7">Serine/threonine-protein kinase PknD</fullName>
        <ecNumber evidence="7">2.7.11.1</ecNumber>
    </submittedName>
</protein>
<keyword evidence="2" id="KW-0547">Nucleotide-binding</keyword>
<dbReference type="Pfam" id="PF00069">
    <property type="entry name" value="Pkinase"/>
    <property type="match status" value="1"/>
</dbReference>
<dbReference type="Gene3D" id="1.10.510.10">
    <property type="entry name" value="Transferase(Phosphotransferase) domain 1"/>
    <property type="match status" value="1"/>
</dbReference>
<evidence type="ECO:0000313" key="7">
    <source>
        <dbReference type="EMBL" id="QDV59215.1"/>
    </source>
</evidence>
<evidence type="ECO:0000256" key="1">
    <source>
        <dbReference type="ARBA" id="ARBA00022679"/>
    </source>
</evidence>
<sequence>MPDEKSGGHFYPGGYQLAILAAMSHQIDPDRLVAALQQMGASTDAHREFLADSVAEGRSIDAVLQRLESDGAIDPPQSAVLRQMLDSLPESASPDDVQAFIDDALQTISPESASSDASQHDTLTDSQLDSVEQNPKQTTPVEDDPFSTIPSNAGGEVDPYQTMPNPDLGPTREVTSHGHDRFRKLHKHAEGGLGMVSLAEDLDFGRGVAIKEIKERFADILDSQNRFIYEAEITGRLEHPGIVPVYALGRYDDGRPYYAMRFITGKSLADEIATLHAAENAEQFTGRLRSLLNRFQSVCNTIEYAHSRGVLHRDLKPANIMLGEYGENLVVDWGLAKASDHATEGADPGQPVPLSGSGGAHTQQGAVIGTPYYMSPEQAKGDSQQMGPQADVYSLGATLYQLLTGIAPFSNQGFASVADLLQEVRNGNVPSPRTIRSDLPKPLVAICMAAMDPDRKRRYKTARELADDVDRYLADERVSVVEESLFGRAGRWARKNRSLSAALIGSTFVIALATSTATVISLNALEETKTAQRAVEQANIKLQDQLALSQAEQQYDGLIVVEERRQSEPTLPVAQMQLEPQLAQTLMGTLDEIESLRQRVGEPATDDLRRTRLLNVWTNPINLLLDQRELTLAIESKIEAELERVASEYPWSDSEEFLATDARIRQRLETRLQQWRPLVAEPYPEDSFSENAGVWVRQPVDFSDEWTLPLQANPQGNVSLTVDFGVESLQTPMIGLLINSDEERGYQFVVADQDYDPSYLPDDLITLEESNRLDRVRMYIIRKDPLRGDSILRRQPIKLQDDLRLRARRQGLMALSFSVGGSDAMEFQDPFPLSPKHPGQLGLICPPFATVNLPLMEYQVTDETSLVGDREIQLGDEAFAADDISGARTHYAKRPHDVEALFKLALTYEFNYPEEYLQRLEQIVENYSPSGSDDENASRWYLIAAVRLLAVYADTPVLRVRMSYLHDKLQTLYSMEDVQRMIPASDKLQFSKMLVKAGQRSRIAFLTEGDADALRSAIDLFSEDPTWRRMAVWRWCDVIRCDRSLTPHEARLQAIPEIRTLLDEIDRLPQPDEIERAAMLSDLVWMLILEEQYDEASQAISPWLDKEIDAIPSVHLPLLIDRARIAYAQEDLTAARRDIEAFLHRVDPKTPIEGIHYSHFSEACGILGIILEDQGDLEGANKAWLEGRIRNWYKGWPTPLELSSISGVPMVLEAFNAEPILVCWSDGYRPGEMRKVMEAVLGGSGVDDRVLLNIILRSEKIPPEWIEEISSHVHSGPRGRRIGRAKLLRQDSMRDVFLLPLNMILYQAILQIAYEGDETLEQYPEVDSILYNQCISLIDHFQDGDFFQREMQFIVGAWSGVDWNSKTFEELVQRFDDPPLTSGLALVFSIQMIKHHGKLELGREILQQYVFDRADQVPELYLQMARDALQTKPIQ</sequence>
<keyword evidence="1 7" id="KW-0808">Transferase</keyword>
<evidence type="ECO:0000256" key="4">
    <source>
        <dbReference type="ARBA" id="ARBA00022840"/>
    </source>
</evidence>
<keyword evidence="8" id="KW-1185">Reference proteome</keyword>
<evidence type="ECO:0000313" key="8">
    <source>
        <dbReference type="Proteomes" id="UP000316770"/>
    </source>
</evidence>
<dbReference type="PANTHER" id="PTHR43289">
    <property type="entry name" value="MITOGEN-ACTIVATED PROTEIN KINASE KINASE KINASE 20-RELATED"/>
    <property type="match status" value="1"/>
</dbReference>
<feature type="domain" description="Protein kinase" evidence="6">
    <location>
        <begin position="182"/>
        <end position="473"/>
    </location>
</feature>
<proteinExistence type="predicted"/>
<dbReference type="EMBL" id="CP036318">
    <property type="protein sequence ID" value="QDV59215.1"/>
    <property type="molecule type" value="Genomic_DNA"/>
</dbReference>
<feature type="compositionally biased region" description="Polar residues" evidence="5">
    <location>
        <begin position="124"/>
        <end position="140"/>
    </location>
</feature>
<feature type="region of interest" description="Disordered" evidence="5">
    <location>
        <begin position="110"/>
        <end position="180"/>
    </location>
</feature>
<dbReference type="InterPro" id="IPR011009">
    <property type="entry name" value="Kinase-like_dom_sf"/>
</dbReference>
<organism evidence="7 8">
    <name type="scientific">Rosistilla oblonga</name>
    <dbReference type="NCBI Taxonomy" id="2527990"/>
    <lineage>
        <taxon>Bacteria</taxon>
        <taxon>Pseudomonadati</taxon>
        <taxon>Planctomycetota</taxon>
        <taxon>Planctomycetia</taxon>
        <taxon>Pirellulales</taxon>
        <taxon>Pirellulaceae</taxon>
        <taxon>Rosistilla</taxon>
    </lineage>
</organism>
<feature type="region of interest" description="Disordered" evidence="5">
    <location>
        <begin position="341"/>
        <end position="361"/>
    </location>
</feature>
<keyword evidence="3 7" id="KW-0418">Kinase</keyword>
<evidence type="ECO:0000256" key="2">
    <source>
        <dbReference type="ARBA" id="ARBA00022741"/>
    </source>
</evidence>
<evidence type="ECO:0000256" key="5">
    <source>
        <dbReference type="SAM" id="MobiDB-lite"/>
    </source>
</evidence>
<evidence type="ECO:0000256" key="3">
    <source>
        <dbReference type="ARBA" id="ARBA00022777"/>
    </source>
</evidence>
<dbReference type="SUPFAM" id="SSF56112">
    <property type="entry name" value="Protein kinase-like (PK-like)"/>
    <property type="match status" value="1"/>
</dbReference>
<reference evidence="7 8" key="1">
    <citation type="submission" date="2019-02" db="EMBL/GenBank/DDBJ databases">
        <title>Deep-cultivation of Planctomycetes and their phenomic and genomic characterization uncovers novel biology.</title>
        <authorList>
            <person name="Wiegand S."/>
            <person name="Jogler M."/>
            <person name="Boedeker C."/>
            <person name="Pinto D."/>
            <person name="Vollmers J."/>
            <person name="Rivas-Marin E."/>
            <person name="Kohn T."/>
            <person name="Peeters S.H."/>
            <person name="Heuer A."/>
            <person name="Rast P."/>
            <person name="Oberbeckmann S."/>
            <person name="Bunk B."/>
            <person name="Jeske O."/>
            <person name="Meyerdierks A."/>
            <person name="Storesund J.E."/>
            <person name="Kallscheuer N."/>
            <person name="Luecker S."/>
            <person name="Lage O.M."/>
            <person name="Pohl T."/>
            <person name="Merkel B.J."/>
            <person name="Hornburger P."/>
            <person name="Mueller R.-W."/>
            <person name="Bruemmer F."/>
            <person name="Labrenz M."/>
            <person name="Spormann A.M."/>
            <person name="Op den Camp H."/>
            <person name="Overmann J."/>
            <person name="Amann R."/>
            <person name="Jetten M.S.M."/>
            <person name="Mascher T."/>
            <person name="Medema M.H."/>
            <person name="Devos D.P."/>
            <person name="Kaster A.-K."/>
            <person name="Ovreas L."/>
            <person name="Rohde M."/>
            <person name="Galperin M.Y."/>
            <person name="Jogler C."/>
        </authorList>
    </citation>
    <scope>NUCLEOTIDE SEQUENCE [LARGE SCALE GENOMIC DNA]</scope>
    <source>
        <strain evidence="7 8">Mal33</strain>
    </source>
</reference>
<dbReference type="PROSITE" id="PS00108">
    <property type="entry name" value="PROTEIN_KINASE_ST"/>
    <property type="match status" value="1"/>
</dbReference>
<dbReference type="PROSITE" id="PS50011">
    <property type="entry name" value="PROTEIN_KINASE_DOM"/>
    <property type="match status" value="1"/>
</dbReference>
<keyword evidence="4" id="KW-0067">ATP-binding</keyword>
<dbReference type="InterPro" id="IPR000719">
    <property type="entry name" value="Prot_kinase_dom"/>
</dbReference>
<dbReference type="GO" id="GO:0004674">
    <property type="term" value="F:protein serine/threonine kinase activity"/>
    <property type="evidence" value="ECO:0007669"/>
    <property type="project" value="UniProtKB-EC"/>
</dbReference>
<gene>
    <name evidence="7" type="primary">pknD_7</name>
    <name evidence="7" type="ORF">Mal33_52430</name>
</gene>
<dbReference type="InterPro" id="IPR008271">
    <property type="entry name" value="Ser/Thr_kinase_AS"/>
</dbReference>
<dbReference type="Proteomes" id="UP000316770">
    <property type="component" value="Chromosome"/>
</dbReference>
<dbReference type="Gene3D" id="3.30.200.20">
    <property type="entry name" value="Phosphorylase Kinase, domain 1"/>
    <property type="match status" value="1"/>
</dbReference>